<accession>A0A133Q9J2</accession>
<keyword evidence="2" id="KW-1185">Reference proteome</keyword>
<proteinExistence type="predicted"/>
<name>A0A133Q9J2_9BACT</name>
<dbReference type="InterPro" id="IPR035093">
    <property type="entry name" value="RelE/ParE_toxin_dom_sf"/>
</dbReference>
<sequence>MEITFEQDYLRELFYEGRAKDKKHRFQPQIVRKYIKVLNLMESLDSTEYLYRFAALHYETLVGDKAGRESVRVNDQYRIEFRSETVGTERLITICNILELSNHYK</sequence>
<dbReference type="Pfam" id="PF05015">
    <property type="entry name" value="HigB-like_toxin"/>
    <property type="match status" value="1"/>
</dbReference>
<dbReference type="OrthoDB" id="1149183at2"/>
<gene>
    <name evidence="1" type="ORF">HMPREF3226_01407</name>
</gene>
<dbReference type="STRING" id="28128.HMPREF3226_01407"/>
<dbReference type="Gene3D" id="3.30.2310.20">
    <property type="entry name" value="RelE-like"/>
    <property type="match status" value="1"/>
</dbReference>
<evidence type="ECO:0000313" key="1">
    <source>
        <dbReference type="EMBL" id="KXA39571.1"/>
    </source>
</evidence>
<evidence type="ECO:0000313" key="2">
    <source>
        <dbReference type="Proteomes" id="UP000070533"/>
    </source>
</evidence>
<dbReference type="EMBL" id="LRQG01000092">
    <property type="protein sequence ID" value="KXA39571.1"/>
    <property type="molecule type" value="Genomic_DNA"/>
</dbReference>
<reference evidence="2" key="1">
    <citation type="submission" date="2016-01" db="EMBL/GenBank/DDBJ databases">
        <authorList>
            <person name="Mitreva M."/>
            <person name="Pepin K.H."/>
            <person name="Mihindukulasuriya K.A."/>
            <person name="Fulton R."/>
            <person name="Fronick C."/>
            <person name="O'Laughlin M."/>
            <person name="Miner T."/>
            <person name="Herter B."/>
            <person name="Rosa B.A."/>
            <person name="Cordes M."/>
            <person name="Tomlinson C."/>
            <person name="Wollam A."/>
            <person name="Palsikar V.B."/>
            <person name="Mardis E.R."/>
            <person name="Wilson R.K."/>
        </authorList>
    </citation>
    <scope>NUCLEOTIDE SEQUENCE [LARGE SCALE GENOMIC DNA]</scope>
    <source>
        <strain evidence="2">MJR7716</strain>
    </source>
</reference>
<dbReference type="RefSeq" id="WP_060940697.1">
    <property type="nucleotide sequence ID" value="NZ_JAIHUT010000006.1"/>
</dbReference>
<dbReference type="AlphaFoldDB" id="A0A133Q9J2"/>
<organism evidence="1 2">
    <name type="scientific">Prevotella corporis</name>
    <dbReference type="NCBI Taxonomy" id="28128"/>
    <lineage>
        <taxon>Bacteria</taxon>
        <taxon>Pseudomonadati</taxon>
        <taxon>Bacteroidota</taxon>
        <taxon>Bacteroidia</taxon>
        <taxon>Bacteroidales</taxon>
        <taxon>Prevotellaceae</taxon>
        <taxon>Prevotella</taxon>
    </lineage>
</organism>
<comment type="caution">
    <text evidence="1">The sequence shown here is derived from an EMBL/GenBank/DDBJ whole genome shotgun (WGS) entry which is preliminary data.</text>
</comment>
<dbReference type="SUPFAM" id="SSF143011">
    <property type="entry name" value="RelE-like"/>
    <property type="match status" value="1"/>
</dbReference>
<dbReference type="Proteomes" id="UP000070533">
    <property type="component" value="Unassembled WGS sequence"/>
</dbReference>
<dbReference type="InterPro" id="IPR007711">
    <property type="entry name" value="HigB-1"/>
</dbReference>
<protein>
    <submittedName>
        <fullName evidence="1">Plasmid maintenance system killer protein</fullName>
    </submittedName>
</protein>
<dbReference type="PATRIC" id="fig|28128.5.peg.1434"/>